<keyword evidence="2 3" id="KW-0456">Lyase</keyword>
<dbReference type="PANTHER" id="PTHR21240:SF30">
    <property type="entry name" value="AMIDOHYDROLASE-RELATED DOMAIN-CONTAINING PROTEIN-RELATED"/>
    <property type="match status" value="1"/>
</dbReference>
<dbReference type="AlphaFoldDB" id="A0AAJ0CSI5"/>
<dbReference type="SUPFAM" id="SSF51556">
    <property type="entry name" value="Metallo-dependent hydrolases"/>
    <property type="match status" value="1"/>
</dbReference>
<gene>
    <name evidence="5" type="ORF">QQS21_003810</name>
</gene>
<accession>A0AAJ0CSI5</accession>
<dbReference type="GO" id="GO:0019748">
    <property type="term" value="P:secondary metabolic process"/>
    <property type="evidence" value="ECO:0007669"/>
    <property type="project" value="TreeGrafter"/>
</dbReference>
<comment type="caution">
    <text evidence="5">The sequence shown here is derived from an EMBL/GenBank/DDBJ whole genome shotgun (WGS) entry which is preliminary data.</text>
</comment>
<dbReference type="EMBL" id="JASWJB010000052">
    <property type="protein sequence ID" value="KAK2603974.1"/>
    <property type="molecule type" value="Genomic_DNA"/>
</dbReference>
<keyword evidence="1 3" id="KW-0210">Decarboxylase</keyword>
<dbReference type="GO" id="GO:0016831">
    <property type="term" value="F:carboxy-lyase activity"/>
    <property type="evidence" value="ECO:0007669"/>
    <property type="project" value="UniProtKB-KW"/>
</dbReference>
<evidence type="ECO:0000313" key="5">
    <source>
        <dbReference type="EMBL" id="KAK2603974.1"/>
    </source>
</evidence>
<evidence type="ECO:0000256" key="2">
    <source>
        <dbReference type="ARBA" id="ARBA00023239"/>
    </source>
</evidence>
<dbReference type="InterPro" id="IPR032465">
    <property type="entry name" value="ACMSD"/>
</dbReference>
<organism evidence="5 6">
    <name type="scientific">Conoideocrella luteorostrata</name>
    <dbReference type="NCBI Taxonomy" id="1105319"/>
    <lineage>
        <taxon>Eukaryota</taxon>
        <taxon>Fungi</taxon>
        <taxon>Dikarya</taxon>
        <taxon>Ascomycota</taxon>
        <taxon>Pezizomycotina</taxon>
        <taxon>Sordariomycetes</taxon>
        <taxon>Hypocreomycetidae</taxon>
        <taxon>Hypocreales</taxon>
        <taxon>Clavicipitaceae</taxon>
        <taxon>Conoideocrella</taxon>
    </lineage>
</organism>
<evidence type="ECO:0000259" key="4">
    <source>
        <dbReference type="Pfam" id="PF04909"/>
    </source>
</evidence>
<dbReference type="GO" id="GO:0016787">
    <property type="term" value="F:hydrolase activity"/>
    <property type="evidence" value="ECO:0007669"/>
    <property type="project" value="InterPro"/>
</dbReference>
<proteinExistence type="inferred from homology"/>
<feature type="domain" description="Amidohydrolase-related" evidence="4">
    <location>
        <begin position="93"/>
        <end position="346"/>
    </location>
</feature>
<keyword evidence="6" id="KW-1185">Reference proteome</keyword>
<dbReference type="Pfam" id="PF04909">
    <property type="entry name" value="Amidohydro_2"/>
    <property type="match status" value="1"/>
</dbReference>
<dbReference type="InterPro" id="IPR032466">
    <property type="entry name" value="Metal_Hydrolase"/>
</dbReference>
<sequence length="347" mass="37892">MLSSLASYNGPIFDVQAHAIEPSTFQFVYETVQPKGSPTNDETAKNVLDICQNLADDLSGSARRRALGAENTQVVTVNTFFPELPLDQLLNIVNNTNNWMARATEHKPNLIGTATIAPPPRLAKAGLASDGVAYTAKGVNIVRRAITELGFKAIMVASNYDDVFLGDASFDPYFSLAHELAVPIIIHPAVKPVGSSSMSKQNIGAYAGYLNDQRATLLAMVMSGTLDRYPNLTIIATHLGGGILTSLGRFEVLQDRFPRDTEYVSPRGNNLKLRHPIDYYLKNLYYDCNNAEVADIHHAMSTVGADRLLTGTDFPWTNDTFTRQILGKLDGHLAGKLAYSNAAKLFK</sequence>
<dbReference type="PANTHER" id="PTHR21240">
    <property type="entry name" value="2-AMINO-3-CARBOXYLMUCONATE-6-SEMIALDEHYDE DECARBOXYLASE"/>
    <property type="match status" value="1"/>
</dbReference>
<evidence type="ECO:0000256" key="1">
    <source>
        <dbReference type="ARBA" id="ARBA00022793"/>
    </source>
</evidence>
<dbReference type="Proteomes" id="UP001251528">
    <property type="component" value="Unassembled WGS sequence"/>
</dbReference>
<name>A0AAJ0CSI5_9HYPO</name>
<protein>
    <recommendedName>
        <fullName evidence="4">Amidohydrolase-related domain-containing protein</fullName>
    </recommendedName>
</protein>
<comment type="similarity">
    <text evidence="3">Belongs to the metallo-dependent hydrolases superfamily.</text>
</comment>
<evidence type="ECO:0000256" key="3">
    <source>
        <dbReference type="RuleBase" id="RU366045"/>
    </source>
</evidence>
<evidence type="ECO:0000313" key="6">
    <source>
        <dbReference type="Proteomes" id="UP001251528"/>
    </source>
</evidence>
<dbReference type="InterPro" id="IPR006680">
    <property type="entry name" value="Amidohydro-rel"/>
</dbReference>
<dbReference type="Gene3D" id="3.20.20.140">
    <property type="entry name" value="Metal-dependent hydrolases"/>
    <property type="match status" value="1"/>
</dbReference>
<dbReference type="GO" id="GO:0005829">
    <property type="term" value="C:cytosol"/>
    <property type="evidence" value="ECO:0007669"/>
    <property type="project" value="TreeGrafter"/>
</dbReference>
<reference evidence="5" key="1">
    <citation type="submission" date="2023-06" db="EMBL/GenBank/DDBJ databases">
        <title>Conoideocrella luteorostrata (Hypocreales: Clavicipitaceae), a potential biocontrol fungus for elongate hemlock scale in United States Christmas tree production areas.</title>
        <authorList>
            <person name="Barrett H."/>
            <person name="Lovett B."/>
            <person name="Macias A.M."/>
            <person name="Stajich J.E."/>
            <person name="Kasson M.T."/>
        </authorList>
    </citation>
    <scope>NUCLEOTIDE SEQUENCE</scope>
    <source>
        <strain evidence="5">ARSEF 14590</strain>
    </source>
</reference>